<gene>
    <name evidence="1" type="ORF">HN018_22920</name>
</gene>
<reference evidence="1 2" key="1">
    <citation type="journal article" date="2014" name="World J. Microbiol. Biotechnol.">
        <title>Biodiversity and physiological characteristics of Antarctic and Arctic lichens-associated bacteria.</title>
        <authorList>
            <person name="Lee Y.M."/>
            <person name="Kim E.H."/>
            <person name="Lee H.K."/>
            <person name="Hong S.G."/>
        </authorList>
    </citation>
    <scope>NUCLEOTIDE SEQUENCE [LARGE SCALE GENOMIC DNA]</scope>
    <source>
        <strain evidence="1 2">PAMC 26569</strain>
        <plasmid evidence="1">unnamed1</plasmid>
    </source>
</reference>
<dbReference type="RefSeq" id="WP_171836227.1">
    <property type="nucleotide sequence ID" value="NZ_CP053709.1"/>
</dbReference>
<geneLocation type="plasmid" evidence="1 2">
    <name>unnamed1</name>
</geneLocation>
<dbReference type="EMBL" id="CP053709">
    <property type="protein sequence ID" value="QKE93055.1"/>
    <property type="molecule type" value="Genomic_DNA"/>
</dbReference>
<keyword evidence="1" id="KW-0614">Plasmid</keyword>
<dbReference type="SUPFAM" id="SSF53187">
    <property type="entry name" value="Zn-dependent exopeptidases"/>
    <property type="match status" value="1"/>
</dbReference>
<dbReference type="InterPro" id="IPR021259">
    <property type="entry name" value="DUF2817"/>
</dbReference>
<name>A0A6M8HXZ3_9PROT</name>
<dbReference type="Gene3D" id="3.40.630.10">
    <property type="entry name" value="Zn peptidases"/>
    <property type="match status" value="1"/>
</dbReference>
<protein>
    <submittedName>
        <fullName evidence="1">DUF2817 domain-containing protein</fullName>
    </submittedName>
</protein>
<dbReference type="AlphaFoldDB" id="A0A6M8HXZ3"/>
<proteinExistence type="predicted"/>
<keyword evidence="2" id="KW-1185">Reference proteome</keyword>
<sequence>MILGCQIDADACFTEDYGSARDLFRRLATEAGGRLRAYNNPHRGPLNETLTVDVAWFGAEDAARVLVLVSATHGVEGFCGSGAQIDWIRNGGPAALPPGTAALLVHALNPHGFAWLRRTTEEGVDLNRNGLLFENGVPENPGYAELADAFVPKDLDGETLAAADMVLETWRTEHDAYAYQFARSTGQYTDPSGIFYGGTEPAWATRVLVAICDDFRLSARRAVAVIDYHTGLGAHGHGEPICGHRPGESGQTRCRSWYGESLGEPLLGTSSSLPILGLTQYVWARHVGDDILTFIALEYGTYEAERGARALRLDHVVHRAGAVDWNDPAVQKVKQDLKKFYHPGTKSWEELVLFRSRQVIAQALNGMAAQ</sequence>
<organism evidence="1 2">
    <name type="scientific">Lichenicola cladoniae</name>
    <dbReference type="NCBI Taxonomy" id="1484109"/>
    <lineage>
        <taxon>Bacteria</taxon>
        <taxon>Pseudomonadati</taxon>
        <taxon>Pseudomonadota</taxon>
        <taxon>Alphaproteobacteria</taxon>
        <taxon>Acetobacterales</taxon>
        <taxon>Acetobacteraceae</taxon>
        <taxon>Lichenicola</taxon>
    </lineage>
</organism>
<dbReference type="Pfam" id="PF10994">
    <property type="entry name" value="DUF2817"/>
    <property type="match status" value="1"/>
</dbReference>
<accession>A0A6M8HXZ3</accession>
<evidence type="ECO:0000313" key="1">
    <source>
        <dbReference type="EMBL" id="QKE93055.1"/>
    </source>
</evidence>
<evidence type="ECO:0000313" key="2">
    <source>
        <dbReference type="Proteomes" id="UP000500767"/>
    </source>
</evidence>
<dbReference type="KEGG" id="lck:HN018_22920"/>
<dbReference type="Proteomes" id="UP000500767">
    <property type="component" value="Plasmid unnamed1"/>
</dbReference>
<dbReference type="CDD" id="cd06233">
    <property type="entry name" value="M14-like"/>
    <property type="match status" value="1"/>
</dbReference>